<evidence type="ECO:0000256" key="1">
    <source>
        <dbReference type="SAM" id="MobiDB-lite"/>
    </source>
</evidence>
<feature type="compositionally biased region" description="Low complexity" evidence="1">
    <location>
        <begin position="23"/>
        <end position="52"/>
    </location>
</feature>
<evidence type="ECO:0000313" key="5">
    <source>
        <dbReference type="Proteomes" id="UP000502996"/>
    </source>
</evidence>
<organism evidence="4 5">
    <name type="scientific">Nocardioides anomalus</name>
    <dbReference type="NCBI Taxonomy" id="2712223"/>
    <lineage>
        <taxon>Bacteria</taxon>
        <taxon>Bacillati</taxon>
        <taxon>Actinomycetota</taxon>
        <taxon>Actinomycetes</taxon>
        <taxon>Propionibacteriales</taxon>
        <taxon>Nocardioidaceae</taxon>
        <taxon>Nocardioides</taxon>
    </lineage>
</organism>
<evidence type="ECO:0000259" key="3">
    <source>
        <dbReference type="Pfam" id="PF01464"/>
    </source>
</evidence>
<dbReference type="PROSITE" id="PS51257">
    <property type="entry name" value="PROKAR_LIPOPROTEIN"/>
    <property type="match status" value="1"/>
</dbReference>
<dbReference type="InterPro" id="IPR008258">
    <property type="entry name" value="Transglycosylase_SLT_dom_1"/>
</dbReference>
<dbReference type="EMBL" id="CP049257">
    <property type="protein sequence ID" value="QIG42693.1"/>
    <property type="molecule type" value="Genomic_DNA"/>
</dbReference>
<accession>A0A6G6WC16</accession>
<reference evidence="4 5" key="1">
    <citation type="submission" date="2020-02" db="EMBL/GenBank/DDBJ databases">
        <title>Full genome sequence of Nocardioides sp. R-3366.</title>
        <authorList>
            <person name="Im W.-T."/>
        </authorList>
    </citation>
    <scope>NUCLEOTIDE SEQUENCE [LARGE SCALE GENOMIC DNA]</scope>
    <source>
        <strain evidence="4 5">R-3366</strain>
    </source>
</reference>
<keyword evidence="5" id="KW-1185">Reference proteome</keyword>
<name>A0A6G6WC16_9ACTN</name>
<dbReference type="Proteomes" id="UP000502996">
    <property type="component" value="Chromosome"/>
</dbReference>
<evidence type="ECO:0000256" key="2">
    <source>
        <dbReference type="SAM" id="SignalP"/>
    </source>
</evidence>
<feature type="chain" id="PRO_5039349087" evidence="2">
    <location>
        <begin position="21"/>
        <end position="308"/>
    </location>
</feature>
<feature type="signal peptide" evidence="2">
    <location>
        <begin position="1"/>
        <end position="20"/>
    </location>
</feature>
<dbReference type="KEGG" id="nano:G5V58_07765"/>
<dbReference type="Pfam" id="PF01464">
    <property type="entry name" value="SLT"/>
    <property type="match status" value="1"/>
</dbReference>
<dbReference type="CDD" id="cd13399">
    <property type="entry name" value="Slt35-like"/>
    <property type="match status" value="1"/>
</dbReference>
<evidence type="ECO:0000313" key="4">
    <source>
        <dbReference type="EMBL" id="QIG42693.1"/>
    </source>
</evidence>
<dbReference type="Gene3D" id="1.10.530.10">
    <property type="match status" value="1"/>
</dbReference>
<feature type="domain" description="Transglycosylase SLT" evidence="3">
    <location>
        <begin position="159"/>
        <end position="250"/>
    </location>
</feature>
<dbReference type="RefSeq" id="WP_165230712.1">
    <property type="nucleotide sequence ID" value="NZ_CP049257.1"/>
</dbReference>
<protein>
    <submittedName>
        <fullName evidence="4">Transglycosylase SLT domain-containing protein</fullName>
    </submittedName>
</protein>
<sequence>MRVAAAVLTGVLALVGCSDAGDSSPAEASGPSPRPSSSSPTAAAPARSAARVSRPHTAAEAAAALAAAEPAVRSSATSEKDLVRAARAQQLAYRELGAHPRWDAAVLRGVPAELRDDVRANVASRREFRAMHTTLSDTLPAWRIVAPSPAEDLQRFYRQGERTFGVEWEYLAAINLVETAMGRIRGTSVAGAQGPMQFLPSTWDRWGRGDIDDPHDAILAAARYLAHNGGGRGQIAQALYRYNNSEHYVRGVTRLAEVMQRDPRAYLGYYHWDVYYLTTRGDVRLPVGYDQRRPVPVADWLTDHPQQG</sequence>
<dbReference type="AlphaFoldDB" id="A0A6G6WC16"/>
<gene>
    <name evidence="4" type="ORF">G5V58_07765</name>
</gene>
<feature type="region of interest" description="Disordered" evidence="1">
    <location>
        <begin position="20"/>
        <end position="56"/>
    </location>
</feature>
<dbReference type="SUPFAM" id="SSF53955">
    <property type="entry name" value="Lysozyme-like"/>
    <property type="match status" value="1"/>
</dbReference>
<keyword evidence="2" id="KW-0732">Signal</keyword>
<dbReference type="InterPro" id="IPR023346">
    <property type="entry name" value="Lysozyme-like_dom_sf"/>
</dbReference>
<proteinExistence type="predicted"/>